<proteinExistence type="predicted"/>
<reference evidence="1 2" key="1">
    <citation type="submission" date="2019-03" db="EMBL/GenBank/DDBJ databases">
        <title>First draft genome of Liparis tanakae, snailfish: a comprehensive survey of snailfish specific genes.</title>
        <authorList>
            <person name="Kim W."/>
            <person name="Song I."/>
            <person name="Jeong J.-H."/>
            <person name="Kim D."/>
            <person name="Kim S."/>
            <person name="Ryu S."/>
            <person name="Song J.Y."/>
            <person name="Lee S.K."/>
        </authorList>
    </citation>
    <scope>NUCLEOTIDE SEQUENCE [LARGE SCALE GENOMIC DNA]</scope>
    <source>
        <tissue evidence="1">Muscle</tissue>
    </source>
</reference>
<protein>
    <submittedName>
        <fullName evidence="1">Uncharacterized protein</fullName>
    </submittedName>
</protein>
<dbReference type="EMBL" id="SRLO01000238">
    <property type="protein sequence ID" value="TNN65272.1"/>
    <property type="molecule type" value="Genomic_DNA"/>
</dbReference>
<gene>
    <name evidence="1" type="ORF">EYF80_024561</name>
</gene>
<keyword evidence="2" id="KW-1185">Reference proteome</keyword>
<organism evidence="1 2">
    <name type="scientific">Liparis tanakae</name>
    <name type="common">Tanaka's snailfish</name>
    <dbReference type="NCBI Taxonomy" id="230148"/>
    <lineage>
        <taxon>Eukaryota</taxon>
        <taxon>Metazoa</taxon>
        <taxon>Chordata</taxon>
        <taxon>Craniata</taxon>
        <taxon>Vertebrata</taxon>
        <taxon>Euteleostomi</taxon>
        <taxon>Actinopterygii</taxon>
        <taxon>Neopterygii</taxon>
        <taxon>Teleostei</taxon>
        <taxon>Neoteleostei</taxon>
        <taxon>Acanthomorphata</taxon>
        <taxon>Eupercaria</taxon>
        <taxon>Perciformes</taxon>
        <taxon>Cottioidei</taxon>
        <taxon>Cottales</taxon>
        <taxon>Liparidae</taxon>
        <taxon>Liparis</taxon>
    </lineage>
</organism>
<dbReference type="AlphaFoldDB" id="A0A4Z2HK78"/>
<evidence type="ECO:0000313" key="1">
    <source>
        <dbReference type="EMBL" id="TNN65272.1"/>
    </source>
</evidence>
<name>A0A4Z2HK78_9TELE</name>
<dbReference type="Proteomes" id="UP000314294">
    <property type="component" value="Unassembled WGS sequence"/>
</dbReference>
<sequence>MAVEICNAACPLNSTHRPVIVASYTTCPERQARRADRQADGEESCGGPPVLFSLTVTSAL</sequence>
<accession>A0A4Z2HK78</accession>
<evidence type="ECO:0000313" key="2">
    <source>
        <dbReference type="Proteomes" id="UP000314294"/>
    </source>
</evidence>
<comment type="caution">
    <text evidence="1">The sequence shown here is derived from an EMBL/GenBank/DDBJ whole genome shotgun (WGS) entry which is preliminary data.</text>
</comment>